<dbReference type="Gene3D" id="3.40.50.720">
    <property type="entry name" value="NAD(P)-binding Rossmann-like Domain"/>
    <property type="match status" value="1"/>
</dbReference>
<dbReference type="InterPro" id="IPR002347">
    <property type="entry name" value="SDR_fam"/>
</dbReference>
<evidence type="ECO:0000256" key="1">
    <source>
        <dbReference type="ARBA" id="ARBA00006484"/>
    </source>
</evidence>
<dbReference type="AlphaFoldDB" id="A0A6A6TL51"/>
<evidence type="ECO:0000313" key="4">
    <source>
        <dbReference type="EMBL" id="KAF2660472.1"/>
    </source>
</evidence>
<accession>A0A6A6TL51</accession>
<keyword evidence="3" id="KW-0560">Oxidoreductase</keyword>
<gene>
    <name evidence="4" type="ORF">K491DRAFT_649173</name>
</gene>
<proteinExistence type="inferred from homology"/>
<dbReference type="PRINTS" id="PR00081">
    <property type="entry name" value="GDHRDH"/>
</dbReference>
<dbReference type="PANTHER" id="PTHR43008">
    <property type="entry name" value="BENZIL REDUCTASE"/>
    <property type="match status" value="1"/>
</dbReference>
<keyword evidence="5" id="KW-1185">Reference proteome</keyword>
<comment type="similarity">
    <text evidence="1">Belongs to the short-chain dehydrogenases/reductases (SDR) family.</text>
</comment>
<dbReference type="SUPFAM" id="SSF51735">
    <property type="entry name" value="NAD(P)-binding Rossmann-fold domains"/>
    <property type="match status" value="1"/>
</dbReference>
<dbReference type="EMBL" id="MU004299">
    <property type="protein sequence ID" value="KAF2660472.1"/>
    <property type="molecule type" value="Genomic_DNA"/>
</dbReference>
<name>A0A6A6TL51_9PLEO</name>
<reference evidence="4" key="1">
    <citation type="journal article" date="2020" name="Stud. Mycol.">
        <title>101 Dothideomycetes genomes: a test case for predicting lifestyles and emergence of pathogens.</title>
        <authorList>
            <person name="Haridas S."/>
            <person name="Albert R."/>
            <person name="Binder M."/>
            <person name="Bloem J."/>
            <person name="Labutti K."/>
            <person name="Salamov A."/>
            <person name="Andreopoulos B."/>
            <person name="Baker S."/>
            <person name="Barry K."/>
            <person name="Bills G."/>
            <person name="Bluhm B."/>
            <person name="Cannon C."/>
            <person name="Castanera R."/>
            <person name="Culley D."/>
            <person name="Daum C."/>
            <person name="Ezra D."/>
            <person name="Gonzalez J."/>
            <person name="Henrissat B."/>
            <person name="Kuo A."/>
            <person name="Liang C."/>
            <person name="Lipzen A."/>
            <person name="Lutzoni F."/>
            <person name="Magnuson J."/>
            <person name="Mondo S."/>
            <person name="Nolan M."/>
            <person name="Ohm R."/>
            <person name="Pangilinan J."/>
            <person name="Park H.-J."/>
            <person name="Ramirez L."/>
            <person name="Alfaro M."/>
            <person name="Sun H."/>
            <person name="Tritt A."/>
            <person name="Yoshinaga Y."/>
            <person name="Zwiers L.-H."/>
            <person name="Turgeon B."/>
            <person name="Goodwin S."/>
            <person name="Spatafora J."/>
            <person name="Crous P."/>
            <person name="Grigoriev I."/>
        </authorList>
    </citation>
    <scope>NUCLEOTIDE SEQUENCE</scope>
    <source>
        <strain evidence="4">CBS 122681</strain>
    </source>
</reference>
<organism evidence="4 5">
    <name type="scientific">Lophiostoma macrostomum CBS 122681</name>
    <dbReference type="NCBI Taxonomy" id="1314788"/>
    <lineage>
        <taxon>Eukaryota</taxon>
        <taxon>Fungi</taxon>
        <taxon>Dikarya</taxon>
        <taxon>Ascomycota</taxon>
        <taxon>Pezizomycotina</taxon>
        <taxon>Dothideomycetes</taxon>
        <taxon>Pleosporomycetidae</taxon>
        <taxon>Pleosporales</taxon>
        <taxon>Lophiostomataceae</taxon>
        <taxon>Lophiostoma</taxon>
    </lineage>
</organism>
<sequence>MAESKEKAVILTGASRGIGQAIAHHLLQHNHKIVAVARTHSALDQLHYQYPDQVDVLAGDLQDLEIAKRAVDICEERWGRVDAVVVNHGTLDPVKKVADTEANEWAEAFGLNVFSAVALVKAAIPSLRQTHGTIIFTSSGAAVKGTPGWACYGATKAVLNHLAISLSVEESLITSIAVRPGVVDTEMQRDIREKHAEAMGPQASERFLKLKEEGGLLRPEQPGHVIAKLAVAGTEEIKELSGKFLNWDDGSLAAFQEDA</sequence>
<keyword evidence="2" id="KW-0521">NADP</keyword>
<evidence type="ECO:0000313" key="5">
    <source>
        <dbReference type="Proteomes" id="UP000799324"/>
    </source>
</evidence>
<dbReference type="InterPro" id="IPR036291">
    <property type="entry name" value="NAD(P)-bd_dom_sf"/>
</dbReference>
<dbReference type="Pfam" id="PF00106">
    <property type="entry name" value="adh_short"/>
    <property type="match status" value="1"/>
</dbReference>
<dbReference type="PANTHER" id="PTHR43008:SF8">
    <property type="entry name" value="BENZIL REDUCTASE ((S)-BENZOIN FORMING) IRC24"/>
    <property type="match status" value="1"/>
</dbReference>
<dbReference type="Proteomes" id="UP000799324">
    <property type="component" value="Unassembled WGS sequence"/>
</dbReference>
<evidence type="ECO:0000256" key="2">
    <source>
        <dbReference type="ARBA" id="ARBA00022857"/>
    </source>
</evidence>
<protein>
    <submittedName>
        <fullName evidence="4">NAD(P)-binding protein</fullName>
    </submittedName>
</protein>
<evidence type="ECO:0000256" key="3">
    <source>
        <dbReference type="ARBA" id="ARBA00023002"/>
    </source>
</evidence>
<dbReference type="GO" id="GO:0050664">
    <property type="term" value="F:oxidoreductase activity, acting on NAD(P)H, oxygen as acceptor"/>
    <property type="evidence" value="ECO:0007669"/>
    <property type="project" value="TreeGrafter"/>
</dbReference>
<dbReference type="OrthoDB" id="153074at2759"/>
<dbReference type="FunFam" id="3.40.50.720:FF:000281">
    <property type="entry name" value="Uncharacterized oxidoreductase YIR035C"/>
    <property type="match status" value="1"/>
</dbReference>